<protein>
    <recommendedName>
        <fullName evidence="4">GerMN domain-containing protein</fullName>
    </recommendedName>
</protein>
<sequence length="320" mass="33144">MASMGVSAASALLAAILAIAATAAIGQPAPPPTATTTAAELESARALWAAQGSADYVMRFQRGAMFFEPFFEPVRVTVKGGAVAEVVLDGSGAAPQGSNAERISTVVEVFDIIESSLNDPVAVVTATYDSVHGAPTEVVISADPSSNIQDFGSTYNIEILEFLPQTPTGGPSGQAEELANARALWAAQGSTDYVMRFQRSALFFEPFFEPVIVTVEGAVVTEVVLEGSGAAPQGSNADGILTVVEVFDVIESSLKDPVAVVTVVYDPATGAPNDVDISADPSSNIQDFGSNYSTEILELLTPTNWTTGGEDDGEEGGDDK</sequence>
<proteinExistence type="predicted"/>
<organism evidence="2 3">
    <name type="scientific">Ostreobium quekettii</name>
    <dbReference type="NCBI Taxonomy" id="121088"/>
    <lineage>
        <taxon>Eukaryota</taxon>
        <taxon>Viridiplantae</taxon>
        <taxon>Chlorophyta</taxon>
        <taxon>core chlorophytes</taxon>
        <taxon>Ulvophyceae</taxon>
        <taxon>TCBD clade</taxon>
        <taxon>Bryopsidales</taxon>
        <taxon>Ostreobineae</taxon>
        <taxon>Ostreobiaceae</taxon>
        <taxon>Ostreobium</taxon>
    </lineage>
</organism>
<reference evidence="2" key="1">
    <citation type="submission" date="2020-12" db="EMBL/GenBank/DDBJ databases">
        <authorList>
            <person name="Iha C."/>
        </authorList>
    </citation>
    <scope>NUCLEOTIDE SEQUENCE</scope>
</reference>
<evidence type="ECO:0000313" key="3">
    <source>
        <dbReference type="Proteomes" id="UP000708148"/>
    </source>
</evidence>
<dbReference type="Proteomes" id="UP000708148">
    <property type="component" value="Unassembled WGS sequence"/>
</dbReference>
<dbReference type="EMBL" id="CAJHUC010002234">
    <property type="protein sequence ID" value="CAD7703447.1"/>
    <property type="molecule type" value="Genomic_DNA"/>
</dbReference>
<keyword evidence="3" id="KW-1185">Reference proteome</keyword>
<dbReference type="Pfam" id="PF19671">
    <property type="entry name" value="DUF6174"/>
    <property type="match status" value="2"/>
</dbReference>
<name>A0A8S1J8G2_9CHLO</name>
<evidence type="ECO:0000256" key="1">
    <source>
        <dbReference type="SAM" id="SignalP"/>
    </source>
</evidence>
<comment type="caution">
    <text evidence="2">The sequence shown here is derived from an EMBL/GenBank/DDBJ whole genome shotgun (WGS) entry which is preliminary data.</text>
</comment>
<dbReference type="InterPro" id="IPR046172">
    <property type="entry name" value="DUF6174"/>
</dbReference>
<gene>
    <name evidence="2" type="ORF">OSTQU699_LOCUS8803</name>
</gene>
<evidence type="ECO:0008006" key="4">
    <source>
        <dbReference type="Google" id="ProtNLM"/>
    </source>
</evidence>
<dbReference type="AlphaFoldDB" id="A0A8S1J8G2"/>
<evidence type="ECO:0000313" key="2">
    <source>
        <dbReference type="EMBL" id="CAD7703447.1"/>
    </source>
</evidence>
<accession>A0A8S1J8G2</accession>
<feature type="chain" id="PRO_5035866556" description="GerMN domain-containing protein" evidence="1">
    <location>
        <begin position="27"/>
        <end position="320"/>
    </location>
</feature>
<keyword evidence="1" id="KW-0732">Signal</keyword>
<feature type="signal peptide" evidence="1">
    <location>
        <begin position="1"/>
        <end position="26"/>
    </location>
</feature>